<comment type="caution">
    <text evidence="2">The sequence shown here is derived from an EMBL/GenBank/DDBJ whole genome shotgun (WGS) entry which is preliminary data.</text>
</comment>
<feature type="transmembrane region" description="Helical" evidence="1">
    <location>
        <begin position="58"/>
        <end position="80"/>
    </location>
</feature>
<keyword evidence="1" id="KW-1133">Transmembrane helix</keyword>
<keyword evidence="1" id="KW-0472">Membrane</keyword>
<reference evidence="2 3" key="1">
    <citation type="journal article" date="2015" name="Nature">
        <title>rRNA introns, odd ribosomes, and small enigmatic genomes across a large radiation of phyla.</title>
        <authorList>
            <person name="Brown C.T."/>
            <person name="Hug L.A."/>
            <person name="Thomas B.C."/>
            <person name="Sharon I."/>
            <person name="Castelle C.J."/>
            <person name="Singh A."/>
            <person name="Wilkins M.J."/>
            <person name="Williams K.H."/>
            <person name="Banfield J.F."/>
        </authorList>
    </citation>
    <scope>NUCLEOTIDE SEQUENCE [LARGE SCALE GENOMIC DNA]</scope>
</reference>
<name>A0A0G0QXA2_9BACT</name>
<organism evidence="2 3">
    <name type="scientific">Candidatus Daviesbacteria bacterium GW2011_GWC2_40_12</name>
    <dbReference type="NCBI Taxonomy" id="1618431"/>
    <lineage>
        <taxon>Bacteria</taxon>
        <taxon>Candidatus Daviesiibacteriota</taxon>
    </lineage>
</organism>
<sequence length="300" mass="33519">MDDLPPPIKLTSNPSNFSNSSNNFDDPLFEAKINNPFSKFFNWIKSFLRRNQNITIKIPILGILIALSSFSLGLGSGYNWGFNTALARFFPDSSPVFQRAITSEGVIEKSSSGKFYLKSKDQILWTLKAVNSGINFADFTGRQVTIKGNLTKEKLLIEVSEIIPSEQIALLTEPAIPPPSQTFPTSPNTAVLPALYSGLQWETNQKKLLIFTSGKRKIEQEGVYLESVQVSTFPQDFINYYLEGLKSGGFKETLNSINPEGITITYAQNDLFLTFGIKNIYKGSRSNNQLVGYKAYLEHN</sequence>
<evidence type="ECO:0000313" key="2">
    <source>
        <dbReference type="EMBL" id="KKR42056.1"/>
    </source>
</evidence>
<evidence type="ECO:0000256" key="1">
    <source>
        <dbReference type="SAM" id="Phobius"/>
    </source>
</evidence>
<accession>A0A0G0QXA2</accession>
<keyword evidence="1" id="KW-0812">Transmembrane</keyword>
<gene>
    <name evidence="2" type="ORF">UT77_C0004G0040</name>
</gene>
<dbReference type="Proteomes" id="UP000034881">
    <property type="component" value="Unassembled WGS sequence"/>
</dbReference>
<dbReference type="AlphaFoldDB" id="A0A0G0QXA2"/>
<evidence type="ECO:0000313" key="3">
    <source>
        <dbReference type="Proteomes" id="UP000034881"/>
    </source>
</evidence>
<protein>
    <submittedName>
        <fullName evidence="2">Uncharacterized protein</fullName>
    </submittedName>
</protein>
<proteinExistence type="predicted"/>
<dbReference type="EMBL" id="LBYB01000004">
    <property type="protein sequence ID" value="KKR42056.1"/>
    <property type="molecule type" value="Genomic_DNA"/>
</dbReference>